<name>A0A7W6BXK0_9HYPH</name>
<dbReference type="GO" id="GO:0016787">
    <property type="term" value="F:hydrolase activity"/>
    <property type="evidence" value="ECO:0007669"/>
    <property type="project" value="UniProtKB-KW"/>
</dbReference>
<accession>A0A7W6BXK0</accession>
<keyword evidence="1" id="KW-0732">Signal</keyword>
<dbReference type="Gene3D" id="3.40.50.1820">
    <property type="entry name" value="alpha/beta hydrolase"/>
    <property type="match status" value="1"/>
</dbReference>
<dbReference type="PANTHER" id="PTHR43037:SF1">
    <property type="entry name" value="BLL1128 PROTEIN"/>
    <property type="match status" value="1"/>
</dbReference>
<evidence type="ECO:0000313" key="3">
    <source>
        <dbReference type="EMBL" id="MBB3938270.1"/>
    </source>
</evidence>
<dbReference type="SUPFAM" id="SSF53474">
    <property type="entry name" value="alpha/beta-Hydrolases"/>
    <property type="match status" value="2"/>
</dbReference>
<evidence type="ECO:0000256" key="1">
    <source>
        <dbReference type="ARBA" id="ARBA00022729"/>
    </source>
</evidence>
<proteinExistence type="predicted"/>
<dbReference type="AlphaFoldDB" id="A0A7W6BXK0"/>
<dbReference type="InterPro" id="IPR050955">
    <property type="entry name" value="Plant_Biomass_Hydrol_Est"/>
</dbReference>
<dbReference type="Proteomes" id="UP000531216">
    <property type="component" value="Unassembled WGS sequence"/>
</dbReference>
<protein>
    <submittedName>
        <fullName evidence="3">Poly(3-hydroxybutyrate) depolymerase</fullName>
    </submittedName>
</protein>
<comment type="caution">
    <text evidence="3">The sequence shown here is derived from an EMBL/GenBank/DDBJ whole genome shotgun (WGS) entry which is preliminary data.</text>
</comment>
<evidence type="ECO:0000256" key="2">
    <source>
        <dbReference type="ARBA" id="ARBA00022801"/>
    </source>
</evidence>
<gene>
    <name evidence="3" type="ORF">GGR05_004441</name>
</gene>
<dbReference type="InterPro" id="IPR010126">
    <property type="entry name" value="Esterase_phb"/>
</dbReference>
<reference evidence="3 4" key="1">
    <citation type="submission" date="2020-08" db="EMBL/GenBank/DDBJ databases">
        <title>Genomic Encyclopedia of Type Strains, Phase IV (KMG-IV): sequencing the most valuable type-strain genomes for metagenomic binning, comparative biology and taxonomic classification.</title>
        <authorList>
            <person name="Goeker M."/>
        </authorList>
    </citation>
    <scope>NUCLEOTIDE SEQUENCE [LARGE SCALE GENOMIC DNA]</scope>
    <source>
        <strain evidence="3 4">DSM 25024</strain>
    </source>
</reference>
<organism evidence="3 4">
    <name type="scientific">Aureimonas phyllosphaerae</name>
    <dbReference type="NCBI Taxonomy" id="1166078"/>
    <lineage>
        <taxon>Bacteria</taxon>
        <taxon>Pseudomonadati</taxon>
        <taxon>Pseudomonadota</taxon>
        <taxon>Alphaproteobacteria</taxon>
        <taxon>Hyphomicrobiales</taxon>
        <taxon>Aurantimonadaceae</taxon>
        <taxon>Aureimonas</taxon>
    </lineage>
</organism>
<keyword evidence="4" id="KW-1185">Reference proteome</keyword>
<dbReference type="Pfam" id="PF10503">
    <property type="entry name" value="Esterase_PHB"/>
    <property type="match status" value="1"/>
</dbReference>
<keyword evidence="2" id="KW-0378">Hydrolase</keyword>
<dbReference type="EMBL" id="JACIDO010000025">
    <property type="protein sequence ID" value="MBB3938270.1"/>
    <property type="molecule type" value="Genomic_DNA"/>
</dbReference>
<dbReference type="PANTHER" id="PTHR43037">
    <property type="entry name" value="UNNAMED PRODUCT-RELATED"/>
    <property type="match status" value="1"/>
</dbReference>
<dbReference type="InterPro" id="IPR029058">
    <property type="entry name" value="AB_hydrolase_fold"/>
</dbReference>
<evidence type="ECO:0000313" key="4">
    <source>
        <dbReference type="Proteomes" id="UP000531216"/>
    </source>
</evidence>
<sequence>MNEIAEEANLLVAYPEQDRSANAHLCWNWFDPAHQRGGSGEPAILGGIVEDIARSHAVDRERIFAAGLSAGGAMAAVLGSARPDLFAAVGIHSGLPYASARDVGSALAVMRSGKAAARGGVPSVPTIVFHGTRDTTVHPANGDRLAGLNPAEQTGGDTITGAANGRAFTRTRCPARGSRPVVEHWRVEGLGHAWSGGNASGSFADPIGPDASREMVRFFFEVAGGNT</sequence>
<dbReference type="GO" id="GO:0005576">
    <property type="term" value="C:extracellular region"/>
    <property type="evidence" value="ECO:0007669"/>
    <property type="project" value="InterPro"/>
</dbReference>